<dbReference type="Gene3D" id="3.40.50.150">
    <property type="entry name" value="Vaccinia Virus protein VP39"/>
    <property type="match status" value="1"/>
</dbReference>
<name>A0A8J6JYS0_ELECQ</name>
<gene>
    <name evidence="2" type="ORF">GDO78_003274</name>
</gene>
<dbReference type="AlphaFoldDB" id="A0A8J6JYS0"/>
<organism evidence="2 3">
    <name type="scientific">Eleutherodactylus coqui</name>
    <name type="common">Puerto Rican coqui</name>
    <dbReference type="NCBI Taxonomy" id="57060"/>
    <lineage>
        <taxon>Eukaryota</taxon>
        <taxon>Metazoa</taxon>
        <taxon>Chordata</taxon>
        <taxon>Craniata</taxon>
        <taxon>Vertebrata</taxon>
        <taxon>Euteleostomi</taxon>
        <taxon>Amphibia</taxon>
        <taxon>Batrachia</taxon>
        <taxon>Anura</taxon>
        <taxon>Neobatrachia</taxon>
        <taxon>Hyloidea</taxon>
        <taxon>Eleutherodactylidae</taxon>
        <taxon>Eleutherodactylinae</taxon>
        <taxon>Eleutherodactylus</taxon>
        <taxon>Eleutherodactylus</taxon>
    </lineage>
</organism>
<dbReference type="Proteomes" id="UP000770717">
    <property type="component" value="Unassembled WGS sequence"/>
</dbReference>
<protein>
    <recommendedName>
        <fullName evidence="1">Anamorsin N-terminal domain-containing protein</fullName>
    </recommendedName>
</protein>
<dbReference type="EMBL" id="WNTK01000012">
    <property type="protein sequence ID" value="KAG9474723.1"/>
    <property type="molecule type" value="Genomic_DNA"/>
</dbReference>
<comment type="caution">
    <text evidence="2">The sequence shown here is derived from an EMBL/GenBank/DDBJ whole genome shotgun (WGS) entry which is preliminary data.</text>
</comment>
<dbReference type="InterPro" id="IPR049011">
    <property type="entry name" value="Anamorsin_N_metazoan"/>
</dbReference>
<keyword evidence="3" id="KW-1185">Reference proteome</keyword>
<dbReference type="OrthoDB" id="311633at2759"/>
<dbReference type="CDD" id="cd02440">
    <property type="entry name" value="AdoMet_MTases"/>
    <property type="match status" value="1"/>
</dbReference>
<sequence>MLAALRDRLSQARHVLVTWDGGCAPDALQHLVSEAQASVAAGGRVAVENVERLVLSAHAASSFDAVLLGLAAGSIAVHCADVLAEVARILKNGGSVLLQEPVDPRGAVVASDSILPSSFSWH</sequence>
<dbReference type="SUPFAM" id="SSF53335">
    <property type="entry name" value="S-adenosyl-L-methionine-dependent methyltransferases"/>
    <property type="match status" value="1"/>
</dbReference>
<dbReference type="InterPro" id="IPR029063">
    <property type="entry name" value="SAM-dependent_MTases_sf"/>
</dbReference>
<evidence type="ECO:0000313" key="2">
    <source>
        <dbReference type="EMBL" id="KAG9474723.1"/>
    </source>
</evidence>
<evidence type="ECO:0000313" key="3">
    <source>
        <dbReference type="Proteomes" id="UP000770717"/>
    </source>
</evidence>
<feature type="domain" description="Anamorsin N-terminal" evidence="1">
    <location>
        <begin position="14"/>
        <end position="104"/>
    </location>
</feature>
<evidence type="ECO:0000259" key="1">
    <source>
        <dbReference type="Pfam" id="PF20922"/>
    </source>
</evidence>
<accession>A0A8J6JYS0</accession>
<proteinExistence type="predicted"/>
<reference evidence="2" key="1">
    <citation type="thesis" date="2020" institute="ProQuest LLC" country="789 East Eisenhower Parkway, Ann Arbor, MI, USA">
        <title>Comparative Genomics and Chromosome Evolution.</title>
        <authorList>
            <person name="Mudd A.B."/>
        </authorList>
    </citation>
    <scope>NUCLEOTIDE SEQUENCE</scope>
    <source>
        <strain evidence="2">HN-11 Male</strain>
        <tissue evidence="2">Kidney and liver</tissue>
    </source>
</reference>
<dbReference type="Pfam" id="PF20922">
    <property type="entry name" value="Anamorsin_N"/>
    <property type="match status" value="1"/>
</dbReference>